<evidence type="ECO:0000259" key="1">
    <source>
        <dbReference type="Pfam" id="PF00535"/>
    </source>
</evidence>
<protein>
    <submittedName>
        <fullName evidence="2">N-acetylgalactosaminyl-diphosphoundecaprenol glucuronosyltransferase</fullName>
    </submittedName>
</protein>
<evidence type="ECO:0000313" key="2">
    <source>
        <dbReference type="EMBL" id="VAW58681.1"/>
    </source>
</evidence>
<dbReference type="SUPFAM" id="SSF53448">
    <property type="entry name" value="Nucleotide-diphospho-sugar transferases"/>
    <property type="match status" value="1"/>
</dbReference>
<accession>A0A3B0WTD8</accession>
<feature type="domain" description="Glycosyltransferase 2-like" evidence="1">
    <location>
        <begin position="11"/>
        <end position="125"/>
    </location>
</feature>
<dbReference type="PANTHER" id="PTHR43685">
    <property type="entry name" value="GLYCOSYLTRANSFERASE"/>
    <property type="match status" value="1"/>
</dbReference>
<proteinExistence type="predicted"/>
<keyword evidence="2" id="KW-0808">Transferase</keyword>
<dbReference type="InterPro" id="IPR050834">
    <property type="entry name" value="Glycosyltransf_2"/>
</dbReference>
<dbReference type="Pfam" id="PF00535">
    <property type="entry name" value="Glycos_transf_2"/>
    <property type="match status" value="1"/>
</dbReference>
<organism evidence="2">
    <name type="scientific">hydrothermal vent metagenome</name>
    <dbReference type="NCBI Taxonomy" id="652676"/>
    <lineage>
        <taxon>unclassified sequences</taxon>
        <taxon>metagenomes</taxon>
        <taxon>ecological metagenomes</taxon>
    </lineage>
</organism>
<name>A0A3B0WTD8_9ZZZZ</name>
<dbReference type="InterPro" id="IPR001173">
    <property type="entry name" value="Glyco_trans_2-like"/>
</dbReference>
<dbReference type="GO" id="GO:0016740">
    <property type="term" value="F:transferase activity"/>
    <property type="evidence" value="ECO:0007669"/>
    <property type="project" value="UniProtKB-KW"/>
</dbReference>
<dbReference type="PANTHER" id="PTHR43685:SF11">
    <property type="entry name" value="GLYCOSYLTRANSFERASE TAGX-RELATED"/>
    <property type="match status" value="1"/>
</dbReference>
<gene>
    <name evidence="2" type="ORF">MNBD_GAMMA11-2970</name>
</gene>
<dbReference type="CDD" id="cd00761">
    <property type="entry name" value="Glyco_tranf_GTA_type"/>
    <property type="match status" value="1"/>
</dbReference>
<dbReference type="InterPro" id="IPR029044">
    <property type="entry name" value="Nucleotide-diphossugar_trans"/>
</dbReference>
<dbReference type="EMBL" id="UOFG01000045">
    <property type="protein sequence ID" value="VAW58681.1"/>
    <property type="molecule type" value="Genomic_DNA"/>
</dbReference>
<dbReference type="Gene3D" id="3.90.550.10">
    <property type="entry name" value="Spore Coat Polysaccharide Biosynthesis Protein SpsA, Chain A"/>
    <property type="match status" value="1"/>
</dbReference>
<reference evidence="2" key="1">
    <citation type="submission" date="2018-06" db="EMBL/GenBank/DDBJ databases">
        <authorList>
            <person name="Zhirakovskaya E."/>
        </authorList>
    </citation>
    <scope>NUCLEOTIDE SEQUENCE</scope>
</reference>
<dbReference type="AlphaFoldDB" id="A0A3B0WTD8"/>
<sequence length="305" mass="34981">MTSNADNPLVSVIMPAYNSEKYIRRALESVFSQTYIHYELIVVDDGSSDSTKDIILEYDDKLRYLHQSNRGASSARNYGIESSKGSLVAFLDSDDLWYPEKLKAQVDAYLNEPEAALIHTEVDKQFNFNGFIAIREQDMLAVHKPFIEIFKATNLKTPSVMIPRTILDSVGLFNIDLPTAEDKDLFLRCSYNQLVLYIPQKLVYCSVFSGSLCDDLRSYQDNIDVIDAFILRQPEFLKENISLVKQARSKIYCEYAYDLCYKNRCLEAIKEAFRSIKCEFNIAAIVISFKALIKYFLSLCKTNKT</sequence>